<dbReference type="InterPro" id="IPR017853">
    <property type="entry name" value="GH"/>
</dbReference>
<evidence type="ECO:0000256" key="6">
    <source>
        <dbReference type="ARBA" id="ARBA00022679"/>
    </source>
</evidence>
<dbReference type="GO" id="GO:0004134">
    <property type="term" value="F:4-alpha-glucanotransferase activity"/>
    <property type="evidence" value="ECO:0007669"/>
    <property type="project" value="UniProtKB-EC"/>
</dbReference>
<dbReference type="Gene3D" id="3.20.20.80">
    <property type="entry name" value="Glycosidases"/>
    <property type="match status" value="1"/>
</dbReference>
<evidence type="ECO:0000256" key="1">
    <source>
        <dbReference type="ARBA" id="ARBA00000439"/>
    </source>
</evidence>
<evidence type="ECO:0000256" key="10">
    <source>
        <dbReference type="RuleBase" id="RU361207"/>
    </source>
</evidence>
<proteinExistence type="inferred from homology"/>
<evidence type="ECO:0000256" key="5">
    <source>
        <dbReference type="ARBA" id="ARBA00022676"/>
    </source>
</evidence>
<dbReference type="GO" id="GO:0005975">
    <property type="term" value="P:carbohydrate metabolic process"/>
    <property type="evidence" value="ECO:0007669"/>
    <property type="project" value="InterPro"/>
</dbReference>
<accession>A0A346A4Y6</accession>
<keyword evidence="6 10" id="KW-0808">Transferase</keyword>
<comment type="similarity">
    <text evidence="2 10">Belongs to the disproportionating enzyme family.</text>
</comment>
<keyword evidence="12" id="KW-1185">Reference proteome</keyword>
<organism evidence="11 12">
    <name type="scientific">Pseudolabrys taiwanensis</name>
    <dbReference type="NCBI Taxonomy" id="331696"/>
    <lineage>
        <taxon>Bacteria</taxon>
        <taxon>Pseudomonadati</taxon>
        <taxon>Pseudomonadota</taxon>
        <taxon>Alphaproteobacteria</taxon>
        <taxon>Hyphomicrobiales</taxon>
        <taxon>Xanthobacteraceae</taxon>
        <taxon>Pseudolabrys</taxon>
    </lineage>
</organism>
<dbReference type="Pfam" id="PF02446">
    <property type="entry name" value="Glyco_hydro_77"/>
    <property type="match status" value="1"/>
</dbReference>
<gene>
    <name evidence="11" type="primary">malQ</name>
    <name evidence="11" type="ORF">DW352_26060</name>
</gene>
<reference evidence="11 12" key="1">
    <citation type="submission" date="2018-07" db="EMBL/GenBank/DDBJ databases">
        <authorList>
            <person name="Quirk P.G."/>
            <person name="Krulwich T.A."/>
        </authorList>
    </citation>
    <scope>NUCLEOTIDE SEQUENCE [LARGE SCALE GENOMIC DNA]</scope>
    <source>
        <strain evidence="11 12">CC-BB4</strain>
    </source>
</reference>
<evidence type="ECO:0000313" key="11">
    <source>
        <dbReference type="EMBL" id="AXK84233.1"/>
    </source>
</evidence>
<keyword evidence="5 10" id="KW-0328">Glycosyltransferase</keyword>
<protein>
    <recommendedName>
        <fullName evidence="4 10">4-alpha-glucanotransferase</fullName>
        <ecNumber evidence="3 10">2.4.1.25</ecNumber>
    </recommendedName>
    <alternativeName>
        <fullName evidence="8 10">Amylomaltase</fullName>
    </alternativeName>
    <alternativeName>
        <fullName evidence="9 10">Disproportionating enzyme</fullName>
    </alternativeName>
</protein>
<dbReference type="OrthoDB" id="9761577at2"/>
<keyword evidence="7 10" id="KW-0119">Carbohydrate metabolism</keyword>
<evidence type="ECO:0000256" key="8">
    <source>
        <dbReference type="ARBA" id="ARBA00031423"/>
    </source>
</evidence>
<dbReference type="NCBIfam" id="TIGR00217">
    <property type="entry name" value="malQ"/>
    <property type="match status" value="1"/>
</dbReference>
<dbReference type="KEGG" id="ptaw:DW352_26060"/>
<dbReference type="PANTHER" id="PTHR32438:SF5">
    <property type="entry name" value="4-ALPHA-GLUCANOTRANSFERASE DPE1, CHLOROPLASTIC_AMYLOPLASTIC"/>
    <property type="match status" value="1"/>
</dbReference>
<evidence type="ECO:0000256" key="9">
    <source>
        <dbReference type="ARBA" id="ARBA00031501"/>
    </source>
</evidence>
<name>A0A346A4Y6_9HYPH</name>
<evidence type="ECO:0000256" key="4">
    <source>
        <dbReference type="ARBA" id="ARBA00020295"/>
    </source>
</evidence>
<dbReference type="SUPFAM" id="SSF51445">
    <property type="entry name" value="(Trans)glycosidases"/>
    <property type="match status" value="1"/>
</dbReference>
<evidence type="ECO:0000256" key="3">
    <source>
        <dbReference type="ARBA" id="ARBA00012560"/>
    </source>
</evidence>
<dbReference type="EC" id="2.4.1.25" evidence="3 10"/>
<evidence type="ECO:0000313" key="12">
    <source>
        <dbReference type="Proteomes" id="UP000254889"/>
    </source>
</evidence>
<dbReference type="InterPro" id="IPR003385">
    <property type="entry name" value="Glyco_hydro_77"/>
</dbReference>
<dbReference type="EMBL" id="CP031417">
    <property type="protein sequence ID" value="AXK84233.1"/>
    <property type="molecule type" value="Genomic_DNA"/>
</dbReference>
<sequence length="647" mass="71701">MPRGETNAPCVSPYAPVRIVSLVSILAGLWEEPSKEPKVPCICFLRALLGHTRKAKNMNDLTASAEAWGIEPGYHDVFGNWHPAGPQTLRRLIEALSAGRAKPPQVEYPLLPEHPMRCWQGDGRRLWGLAVQLYALRSARNWGHGDFTDLAKLIETAGAMGAGAIGLNPLHALFPDRPGAPSPYAPNSRLFLNPFYIDVDAVPEFPGIEAAGLTDDLRRLRESELIDYDGVARAKLHALQLAYEQFAKKAAKERRSDFEAYRTEQGEALTRFACFEVLRQLHAPKPWWDWPQPWKNPDRSALAEFRRQHLGACELQEFMQWTADRQLAACVSAVRKAGMPIGLYTDLAVGIDPSGADAWSRQDTIVASVCVGAPPDEFNTAGQDWGLAPFNPMTLSQDDFAPLRQLMRAVMRHAGAIRLDHVMGLKRIFMIPQGMAASEGTYVRYPFEPVLRVIGEESCRHRCMVVGEDLGTVPEGFRETTAKWGIWTYRVMLFERDGDGRFRPPEYYPTDAVATFNTHDLPSLQGWLSAHDLRVKRALGIDPGETDEARVHAQNMLRATLSARAAGEADGVPAAIASFLGDTPSKLAVIGLDDVLGEIEQINVPGTTDEHPNWRRKLPVPVEQLAGHMGLQRVARAFARAGRSHKS</sequence>
<dbReference type="PANTHER" id="PTHR32438">
    <property type="entry name" value="4-ALPHA-GLUCANOTRANSFERASE DPE1, CHLOROPLASTIC/AMYLOPLASTIC"/>
    <property type="match status" value="1"/>
</dbReference>
<comment type="catalytic activity">
    <reaction evidence="1 10">
        <text>Transfers a segment of a (1-&gt;4)-alpha-D-glucan to a new position in an acceptor, which may be glucose or a (1-&gt;4)-alpha-D-glucan.</text>
        <dbReference type="EC" id="2.4.1.25"/>
    </reaction>
</comment>
<dbReference type="Proteomes" id="UP000254889">
    <property type="component" value="Chromosome"/>
</dbReference>
<evidence type="ECO:0000256" key="2">
    <source>
        <dbReference type="ARBA" id="ARBA00005684"/>
    </source>
</evidence>
<evidence type="ECO:0000256" key="7">
    <source>
        <dbReference type="ARBA" id="ARBA00023277"/>
    </source>
</evidence>
<dbReference type="AlphaFoldDB" id="A0A346A4Y6"/>